<dbReference type="OrthoDB" id="9762169at2"/>
<evidence type="ECO:0000256" key="3">
    <source>
        <dbReference type="ARBA" id="ARBA00022777"/>
    </source>
</evidence>
<dbReference type="InterPro" id="IPR000719">
    <property type="entry name" value="Prot_kinase_dom"/>
</dbReference>
<dbReference type="InterPro" id="IPR008271">
    <property type="entry name" value="Ser/Thr_kinase_AS"/>
</dbReference>
<dbReference type="PROSITE" id="PS00108">
    <property type="entry name" value="PROTEIN_KINASE_ST"/>
    <property type="match status" value="1"/>
</dbReference>
<dbReference type="SMART" id="SM00564">
    <property type="entry name" value="PQQ"/>
    <property type="match status" value="4"/>
</dbReference>
<dbReference type="CDD" id="cd14014">
    <property type="entry name" value="STKc_PknB_like"/>
    <property type="match status" value="1"/>
</dbReference>
<dbReference type="EMBL" id="BIFH01000021">
    <property type="protein sequence ID" value="GCD96722.1"/>
    <property type="molecule type" value="Genomic_DNA"/>
</dbReference>
<dbReference type="GO" id="GO:0005524">
    <property type="term" value="F:ATP binding"/>
    <property type="evidence" value="ECO:0007669"/>
    <property type="project" value="UniProtKB-UniRule"/>
</dbReference>
<keyword evidence="1" id="KW-0808">Transferase</keyword>
<name>A0A401YQ63_9ACTN</name>
<dbReference type="AlphaFoldDB" id="A0A401YQ63"/>
<dbReference type="Pfam" id="PF13360">
    <property type="entry name" value="PQQ_2"/>
    <property type="match status" value="1"/>
</dbReference>
<feature type="binding site" evidence="5">
    <location>
        <position position="47"/>
    </location>
    <ligand>
        <name>ATP</name>
        <dbReference type="ChEBI" id="CHEBI:30616"/>
    </ligand>
</feature>
<evidence type="ECO:0000256" key="4">
    <source>
        <dbReference type="ARBA" id="ARBA00022840"/>
    </source>
</evidence>
<dbReference type="InterPro" id="IPR002372">
    <property type="entry name" value="PQQ_rpt_dom"/>
</dbReference>
<keyword evidence="9" id="KW-1185">Reference proteome</keyword>
<evidence type="ECO:0000256" key="2">
    <source>
        <dbReference type="ARBA" id="ARBA00022741"/>
    </source>
</evidence>
<evidence type="ECO:0000256" key="5">
    <source>
        <dbReference type="PROSITE-ProRule" id="PRU10141"/>
    </source>
</evidence>
<dbReference type="InterPro" id="IPR017441">
    <property type="entry name" value="Protein_kinase_ATP_BS"/>
</dbReference>
<evidence type="ECO:0000313" key="8">
    <source>
        <dbReference type="EMBL" id="GCD96722.1"/>
    </source>
</evidence>
<dbReference type="Gene3D" id="3.30.200.20">
    <property type="entry name" value="Phosphorylase Kinase, domain 1"/>
    <property type="match status" value="1"/>
</dbReference>
<proteinExistence type="predicted"/>
<dbReference type="GO" id="GO:0004674">
    <property type="term" value="F:protein serine/threonine kinase activity"/>
    <property type="evidence" value="ECO:0007669"/>
    <property type="project" value="TreeGrafter"/>
</dbReference>
<dbReference type="InterPro" id="IPR018391">
    <property type="entry name" value="PQQ_b-propeller_rpt"/>
</dbReference>
<dbReference type="Gene3D" id="1.10.510.10">
    <property type="entry name" value="Transferase(Phosphotransferase) domain 1"/>
    <property type="match status" value="1"/>
</dbReference>
<reference evidence="8 9" key="1">
    <citation type="submission" date="2018-12" db="EMBL/GenBank/DDBJ databases">
        <title>Draft genome sequence of Embleya hyalina NBRC 13850T.</title>
        <authorList>
            <person name="Komaki H."/>
            <person name="Hosoyama A."/>
            <person name="Kimura A."/>
            <person name="Ichikawa N."/>
            <person name="Tamura T."/>
        </authorList>
    </citation>
    <scope>NUCLEOTIDE SEQUENCE [LARGE SCALE GENOMIC DNA]</scope>
    <source>
        <strain evidence="8 9">NBRC 13850</strain>
    </source>
</reference>
<dbReference type="SUPFAM" id="SSF56112">
    <property type="entry name" value="Protein kinase-like (PK-like)"/>
    <property type="match status" value="1"/>
</dbReference>
<keyword evidence="4 5" id="KW-0067">ATP-binding</keyword>
<evidence type="ECO:0000313" key="9">
    <source>
        <dbReference type="Proteomes" id="UP000286931"/>
    </source>
</evidence>
<sequence length="707" mass="73508">MGGLVHALGPDDPSRIGGYDLVGVLGAGGMGRVFLGRSRSGRPVAVKVVHARIARDPAFRARFEREVRAAERVGGAFTAPVLDHDAAGERPWLATAYLPGVTLADAVGTYGPLSEPALRRLAAALAEALASMHAAGVVHRDLKPSNIVLGEQGPRVIDFGISRVTGDTTVTAPGSTLGTPGYLAPEQLAKGGVSSAGDVFALGAVLVFAATREGPYGTGPASALLVRTMREEPRLAGMRAALPGSDLPESAAACLARDPAARPDARDVLARVGGTARAAIGGDWLSGEVARAVEDSRTEAERTLGSGLVETSDDGPPGAGSGVAAHDPVVIGPREVVAPSESGGMRPLTRRLLVGGAAAGVVTYMVYAPRFPLFGATDAPAAKPSTSPTAPPVWPVPVVWGQEAGEDARELTVGGDALYLARARSLDKVASADGAKLWGAVTEFEADPPVCDADSVYFSDASRLVAVDIRSGVERTRWRVADLADLSSAPSLWRDRLWLMSREGVLTAYATSDGRVLTTRSMPETATPGAGHVTPPLVFRDALYLPYAGLRALDPENAATRWTFGSAGRGIVTAADEGPYFVAGTELYALTPAGRQRWSFTADAEIAAAPTIADGRVYVGDLVGALHCLDAETGTRIWRFLSGAPMKRPPVAIGGTAYASSDKVYALSAADGVRRWSYPHAGTLLAAPNRFLVVWTGTGRIEALRVE</sequence>
<dbReference type="InterPro" id="IPR011047">
    <property type="entry name" value="Quinoprotein_ADH-like_sf"/>
</dbReference>
<feature type="domain" description="Protein kinase" evidence="7">
    <location>
        <begin position="19"/>
        <end position="285"/>
    </location>
</feature>
<dbReference type="Gene3D" id="2.40.128.630">
    <property type="match status" value="1"/>
</dbReference>
<accession>A0A401YQ63</accession>
<keyword evidence="3 8" id="KW-0418">Kinase</keyword>
<keyword evidence="2 5" id="KW-0547">Nucleotide-binding</keyword>
<gene>
    <name evidence="8" type="ORF">EHYA_04409</name>
</gene>
<organism evidence="8 9">
    <name type="scientific">Embleya hyalina</name>
    <dbReference type="NCBI Taxonomy" id="516124"/>
    <lineage>
        <taxon>Bacteria</taxon>
        <taxon>Bacillati</taxon>
        <taxon>Actinomycetota</taxon>
        <taxon>Actinomycetes</taxon>
        <taxon>Kitasatosporales</taxon>
        <taxon>Streptomycetaceae</taxon>
        <taxon>Embleya</taxon>
    </lineage>
</organism>
<dbReference type="PROSITE" id="PS00107">
    <property type="entry name" value="PROTEIN_KINASE_ATP"/>
    <property type="match status" value="1"/>
</dbReference>
<dbReference type="Proteomes" id="UP000286931">
    <property type="component" value="Unassembled WGS sequence"/>
</dbReference>
<dbReference type="PANTHER" id="PTHR43289">
    <property type="entry name" value="MITOGEN-ACTIVATED PROTEIN KINASE KINASE KINASE 20-RELATED"/>
    <property type="match status" value="1"/>
</dbReference>
<evidence type="ECO:0000256" key="1">
    <source>
        <dbReference type="ARBA" id="ARBA00022679"/>
    </source>
</evidence>
<dbReference type="SMART" id="SM00220">
    <property type="entry name" value="S_TKc"/>
    <property type="match status" value="1"/>
</dbReference>
<dbReference type="Pfam" id="PF00069">
    <property type="entry name" value="Pkinase"/>
    <property type="match status" value="1"/>
</dbReference>
<dbReference type="InterPro" id="IPR011009">
    <property type="entry name" value="Kinase-like_dom_sf"/>
</dbReference>
<dbReference type="PANTHER" id="PTHR43289:SF34">
    <property type="entry name" value="SERINE_THREONINE-PROTEIN KINASE YBDM-RELATED"/>
    <property type="match status" value="1"/>
</dbReference>
<dbReference type="InterPro" id="IPR015943">
    <property type="entry name" value="WD40/YVTN_repeat-like_dom_sf"/>
</dbReference>
<dbReference type="RefSeq" id="WP_126638739.1">
    <property type="nucleotide sequence ID" value="NZ_BIFH01000021.1"/>
</dbReference>
<protein>
    <submittedName>
        <fullName evidence="8">Protein kinase</fullName>
    </submittedName>
</protein>
<evidence type="ECO:0000259" key="7">
    <source>
        <dbReference type="PROSITE" id="PS50011"/>
    </source>
</evidence>
<feature type="region of interest" description="Disordered" evidence="6">
    <location>
        <begin position="300"/>
        <end position="326"/>
    </location>
</feature>
<dbReference type="PROSITE" id="PS50011">
    <property type="entry name" value="PROTEIN_KINASE_DOM"/>
    <property type="match status" value="1"/>
</dbReference>
<dbReference type="Gene3D" id="2.130.10.10">
    <property type="entry name" value="YVTN repeat-like/Quinoprotein amine dehydrogenase"/>
    <property type="match status" value="1"/>
</dbReference>
<comment type="caution">
    <text evidence="8">The sequence shown here is derived from an EMBL/GenBank/DDBJ whole genome shotgun (WGS) entry which is preliminary data.</text>
</comment>
<evidence type="ECO:0000256" key="6">
    <source>
        <dbReference type="SAM" id="MobiDB-lite"/>
    </source>
</evidence>
<dbReference type="SUPFAM" id="SSF50998">
    <property type="entry name" value="Quinoprotein alcohol dehydrogenase-like"/>
    <property type="match status" value="2"/>
</dbReference>